<dbReference type="EMBL" id="BAAAGG010000002">
    <property type="protein sequence ID" value="GAA0751534.1"/>
    <property type="molecule type" value="Genomic_DNA"/>
</dbReference>
<dbReference type="Pfam" id="PF09697">
    <property type="entry name" value="Porph_ging"/>
    <property type="match status" value="1"/>
</dbReference>
<name>A0ABN1K0Y3_9FLAO</name>
<organism evidence="1 2">
    <name type="scientific">Psychroflexus lacisalsi</name>
    <dbReference type="NCBI Taxonomy" id="503928"/>
    <lineage>
        <taxon>Bacteria</taxon>
        <taxon>Pseudomonadati</taxon>
        <taxon>Bacteroidota</taxon>
        <taxon>Flavobacteriia</taxon>
        <taxon>Flavobacteriales</taxon>
        <taxon>Flavobacteriaceae</taxon>
        <taxon>Psychroflexus</taxon>
    </lineage>
</organism>
<evidence type="ECO:0000313" key="1">
    <source>
        <dbReference type="EMBL" id="GAA0751534.1"/>
    </source>
</evidence>
<reference evidence="1 2" key="1">
    <citation type="journal article" date="2019" name="Int. J. Syst. Evol. Microbiol.">
        <title>The Global Catalogue of Microorganisms (GCM) 10K type strain sequencing project: providing services to taxonomists for standard genome sequencing and annotation.</title>
        <authorList>
            <consortium name="The Broad Institute Genomics Platform"/>
            <consortium name="The Broad Institute Genome Sequencing Center for Infectious Disease"/>
            <person name="Wu L."/>
            <person name="Ma J."/>
        </authorList>
    </citation>
    <scope>NUCLEOTIDE SEQUENCE [LARGE SCALE GENOMIC DNA]</scope>
    <source>
        <strain evidence="1 2">JCM 16231</strain>
    </source>
</reference>
<sequence>MKYLLIILFTSFSTKAQTSGYIEFKSKIVSQVIDTAKTKNDNVKQMMLNTVYKMKKQMPYATYELIFNDNKSVFKIKKKMSVDNTIDYKDVAGFSDADGEFFTESTKELRLRKIKAWNNDYIIRSSFSQWELKNQEKKILGYRCFKAVSKKELDNGDSIEVIAWFAKDLPFNFGPKEFVGLPGLILEIEERGIKFYATKVNLSNKNYNIKLPEVNKSISKKEFLSQ</sequence>
<dbReference type="InterPro" id="IPR005901">
    <property type="entry name" value="GLPGLI"/>
</dbReference>
<proteinExistence type="predicted"/>
<dbReference type="Proteomes" id="UP001500185">
    <property type="component" value="Unassembled WGS sequence"/>
</dbReference>
<comment type="caution">
    <text evidence="1">The sequence shown here is derived from an EMBL/GenBank/DDBJ whole genome shotgun (WGS) entry which is preliminary data.</text>
</comment>
<accession>A0ABN1K0Y3</accession>
<dbReference type="RefSeq" id="WP_224455126.1">
    <property type="nucleotide sequence ID" value="NZ_BAAAGG010000002.1"/>
</dbReference>
<dbReference type="NCBIfam" id="TIGR01200">
    <property type="entry name" value="GLPGLI"/>
    <property type="match status" value="1"/>
</dbReference>
<evidence type="ECO:0000313" key="2">
    <source>
        <dbReference type="Proteomes" id="UP001500185"/>
    </source>
</evidence>
<keyword evidence="2" id="KW-1185">Reference proteome</keyword>
<gene>
    <name evidence="1" type="ORF">GCM10009433_01660</name>
</gene>
<protein>
    <submittedName>
        <fullName evidence="1">GLPGLI family protein</fullName>
    </submittedName>
</protein>